<dbReference type="GO" id="GO:0042773">
    <property type="term" value="P:ATP synthesis coupled electron transport"/>
    <property type="evidence" value="ECO:0007669"/>
    <property type="project" value="InterPro"/>
</dbReference>
<keyword evidence="5" id="KW-0520">NAD</keyword>
<keyword evidence="5" id="KW-1003">Cell membrane</keyword>
<dbReference type="GO" id="GO:0008137">
    <property type="term" value="F:NADH dehydrogenase (ubiquinone) activity"/>
    <property type="evidence" value="ECO:0007669"/>
    <property type="project" value="InterPro"/>
</dbReference>
<feature type="transmembrane region" description="Helical" evidence="5">
    <location>
        <begin position="287"/>
        <end position="308"/>
    </location>
</feature>
<feature type="transmembrane region" description="Helical" evidence="5">
    <location>
        <begin position="61"/>
        <end position="81"/>
    </location>
</feature>
<evidence type="ECO:0000256" key="1">
    <source>
        <dbReference type="ARBA" id="ARBA00004127"/>
    </source>
</evidence>
<dbReference type="Pfam" id="PF00361">
    <property type="entry name" value="Proton_antipo_M"/>
    <property type="match status" value="1"/>
</dbReference>
<comment type="similarity">
    <text evidence="5">Belongs to the complex I subunit 2 family.</text>
</comment>
<dbReference type="GO" id="GO:0012505">
    <property type="term" value="C:endomembrane system"/>
    <property type="evidence" value="ECO:0007669"/>
    <property type="project" value="UniProtKB-SubCell"/>
</dbReference>
<keyword evidence="2 5" id="KW-0812">Transmembrane</keyword>
<feature type="transmembrane region" description="Helical" evidence="5">
    <location>
        <begin position="383"/>
        <end position="405"/>
    </location>
</feature>
<protein>
    <recommendedName>
        <fullName evidence="5">NADH-quinone oxidoreductase subunit N</fullName>
        <ecNumber evidence="5">7.1.1.-</ecNumber>
    </recommendedName>
    <alternativeName>
        <fullName evidence="5">NADH dehydrogenase I subunit N</fullName>
    </alternativeName>
    <alternativeName>
        <fullName evidence="5">NDH-1 subunit N</fullName>
    </alternativeName>
</protein>
<feature type="domain" description="NADH:quinone oxidoreductase/Mrp antiporter transmembrane" evidence="7">
    <location>
        <begin position="145"/>
        <end position="421"/>
    </location>
</feature>
<evidence type="ECO:0000256" key="6">
    <source>
        <dbReference type="RuleBase" id="RU000320"/>
    </source>
</evidence>
<keyword evidence="5" id="KW-0813">Transport</keyword>
<keyword evidence="3 5" id="KW-1133">Transmembrane helix</keyword>
<evidence type="ECO:0000313" key="8">
    <source>
        <dbReference type="EMBL" id="SEJ17448.1"/>
    </source>
</evidence>
<dbReference type="PANTHER" id="PTHR22773">
    <property type="entry name" value="NADH DEHYDROGENASE"/>
    <property type="match status" value="1"/>
</dbReference>
<dbReference type="EC" id="7.1.1.-" evidence="5"/>
<comment type="function">
    <text evidence="5">NDH-1 shuttles electrons from NADH, via FMN and iron-sulfur (Fe-S) centers, to quinones in the respiratory chain. The immediate electron acceptor for the enzyme in this species is believed to be a menaquinone. Couples the redox reaction to proton translocation (for every two electrons transferred, four hydrogen ions are translocated across the cytoplasmic membrane), and thus conserves the redox energy in a proton gradient.</text>
</comment>
<dbReference type="GO" id="GO:0048038">
    <property type="term" value="F:quinone binding"/>
    <property type="evidence" value="ECO:0007669"/>
    <property type="project" value="UniProtKB-KW"/>
</dbReference>
<evidence type="ECO:0000259" key="7">
    <source>
        <dbReference type="Pfam" id="PF00361"/>
    </source>
</evidence>
<dbReference type="GO" id="GO:0050136">
    <property type="term" value="F:NADH dehydrogenase (quinone) (non-electrogenic) activity"/>
    <property type="evidence" value="ECO:0007669"/>
    <property type="project" value="UniProtKB-UniRule"/>
</dbReference>
<keyword evidence="5" id="KW-1278">Translocase</keyword>
<feature type="transmembrane region" description="Helical" evidence="5">
    <location>
        <begin position="425"/>
        <end position="446"/>
    </location>
</feature>
<keyword evidence="5" id="KW-0874">Quinone</keyword>
<feature type="transmembrane region" description="Helical" evidence="5">
    <location>
        <begin position="315"/>
        <end position="337"/>
    </location>
</feature>
<feature type="transmembrane region" description="Helical" evidence="5">
    <location>
        <begin position="467"/>
        <end position="485"/>
    </location>
</feature>
<dbReference type="InterPro" id="IPR010096">
    <property type="entry name" value="NADH-Q_OxRdtase_suN/2"/>
</dbReference>
<dbReference type="AlphaFoldDB" id="A0A1H6WKI3"/>
<keyword evidence="9" id="KW-1185">Reference proteome</keyword>
<comment type="catalytic activity">
    <reaction evidence="5">
        <text>a quinone + NADH + 5 H(+)(in) = a quinol + NAD(+) + 4 H(+)(out)</text>
        <dbReference type="Rhea" id="RHEA:57888"/>
        <dbReference type="ChEBI" id="CHEBI:15378"/>
        <dbReference type="ChEBI" id="CHEBI:24646"/>
        <dbReference type="ChEBI" id="CHEBI:57540"/>
        <dbReference type="ChEBI" id="CHEBI:57945"/>
        <dbReference type="ChEBI" id="CHEBI:132124"/>
    </reaction>
</comment>
<dbReference type="InterPro" id="IPR001750">
    <property type="entry name" value="ND/Mrp_TM"/>
</dbReference>
<evidence type="ECO:0000313" key="9">
    <source>
        <dbReference type="Proteomes" id="UP000199532"/>
    </source>
</evidence>
<feature type="transmembrane region" description="Helical" evidence="5">
    <location>
        <begin position="151"/>
        <end position="169"/>
    </location>
</feature>
<sequence>MCTFAKKIVPALLNLNEQLIHIRQSLGGIAPEIFLAVFFCFFLFSELVLFKQFEKKKASSWLQNIAFAGSLITLVLVLGQWNEKPAFRFYPMLFLDHQAVFFKLLIVIAWIFALIHVRVLKYDFPPEFYAILIATVAGLNLLTMSTHLLTIYLSLELISISSYLLVAISPYKKAAEGGLKYLLFGAASSAIMLYGISLIYGLSGTMDITNGAMSAGLMNNSNLVITVSIVLTLAGALFKLSLVPFHVWTPDVYEASPTPLVSFLSVAPKAAVILVLMRLASVLPAQYFPVLGGISLISITIGNVAALWQTNARRLLAYSSIAQAGYLVVGVAAYSRFGFETATFYTAAYVVINMASFFLIDLLQPKATTELSAFEGLGKKNIWISGVLTVIMVALAGLPPTVGFTAKWLVFSALWDSYHDQGFPWMLWLLIGGILNAAIALAYYLRLPYLLFFKNTNGLSKEASDSMTGKVIAGVLLAAVLLLFFNPEWIMGWISAF</sequence>
<feature type="transmembrane region" description="Helical" evidence="5">
    <location>
        <begin position="343"/>
        <end position="363"/>
    </location>
</feature>
<dbReference type="EMBL" id="FNXY01000005">
    <property type="protein sequence ID" value="SEJ17448.1"/>
    <property type="molecule type" value="Genomic_DNA"/>
</dbReference>
<feature type="transmembrane region" description="Helical" evidence="5">
    <location>
        <begin position="29"/>
        <end position="49"/>
    </location>
</feature>
<feature type="transmembrane region" description="Helical" evidence="5">
    <location>
        <begin position="223"/>
        <end position="248"/>
    </location>
</feature>
<evidence type="ECO:0000256" key="5">
    <source>
        <dbReference type="HAMAP-Rule" id="MF_00445"/>
    </source>
</evidence>
<feature type="transmembrane region" description="Helical" evidence="5">
    <location>
        <begin position="127"/>
        <end position="145"/>
    </location>
</feature>
<comment type="subcellular location">
    <subcellularLocation>
        <location evidence="5">Cell membrane</location>
        <topology evidence="5">Multi-pass membrane protein</topology>
    </subcellularLocation>
    <subcellularLocation>
        <location evidence="1">Endomembrane system</location>
        <topology evidence="1">Multi-pass membrane protein</topology>
    </subcellularLocation>
    <subcellularLocation>
        <location evidence="6">Membrane</location>
        <topology evidence="6">Multi-pass membrane protein</topology>
    </subcellularLocation>
</comment>
<reference evidence="8 9" key="1">
    <citation type="submission" date="2016-10" db="EMBL/GenBank/DDBJ databases">
        <authorList>
            <person name="de Groot N.N."/>
        </authorList>
    </citation>
    <scope>NUCLEOTIDE SEQUENCE [LARGE SCALE GENOMIC DNA]</scope>
    <source>
        <strain evidence="8 9">DSM 19938</strain>
    </source>
</reference>
<accession>A0A1H6WKI3</accession>
<proteinExistence type="inferred from homology"/>
<keyword evidence="4 5" id="KW-0472">Membrane</keyword>
<dbReference type="Proteomes" id="UP000199532">
    <property type="component" value="Unassembled WGS sequence"/>
</dbReference>
<name>A0A1H6WKI3_9BACT</name>
<feature type="transmembrane region" description="Helical" evidence="5">
    <location>
        <begin position="181"/>
        <end position="203"/>
    </location>
</feature>
<dbReference type="GO" id="GO:0005886">
    <property type="term" value="C:plasma membrane"/>
    <property type="evidence" value="ECO:0007669"/>
    <property type="project" value="UniProtKB-SubCell"/>
</dbReference>
<gene>
    <name evidence="5" type="primary">nuoN</name>
    <name evidence="8" type="ORF">SAMN04487995_3610</name>
</gene>
<evidence type="ECO:0000256" key="4">
    <source>
        <dbReference type="ARBA" id="ARBA00023136"/>
    </source>
</evidence>
<feature type="transmembrane region" description="Helical" evidence="5">
    <location>
        <begin position="101"/>
        <end position="120"/>
    </location>
</feature>
<evidence type="ECO:0000256" key="2">
    <source>
        <dbReference type="ARBA" id="ARBA00022692"/>
    </source>
</evidence>
<comment type="subunit">
    <text evidence="5">NDH-1 is composed of 14 different subunits. Subunits NuoA, H, J, K, L, M, N constitute the membrane sector of the complex.</text>
</comment>
<evidence type="ECO:0000256" key="3">
    <source>
        <dbReference type="ARBA" id="ARBA00022989"/>
    </source>
</evidence>
<dbReference type="STRING" id="408657.SAMN04487995_3610"/>
<organism evidence="8 9">
    <name type="scientific">Dyadobacter koreensis</name>
    <dbReference type="NCBI Taxonomy" id="408657"/>
    <lineage>
        <taxon>Bacteria</taxon>
        <taxon>Pseudomonadati</taxon>
        <taxon>Bacteroidota</taxon>
        <taxon>Cytophagia</taxon>
        <taxon>Cytophagales</taxon>
        <taxon>Spirosomataceae</taxon>
        <taxon>Dyadobacter</taxon>
    </lineage>
</organism>
<dbReference type="HAMAP" id="MF_00445">
    <property type="entry name" value="NDH1_NuoN_1"/>
    <property type="match status" value="1"/>
</dbReference>